<proteinExistence type="inferred from homology"/>
<dbReference type="PANTHER" id="PTHR18964:SF149">
    <property type="entry name" value="BIFUNCTIONAL UDP-N-ACETYLGLUCOSAMINE 2-EPIMERASE_N-ACETYLMANNOSAMINE KINASE"/>
    <property type="match status" value="1"/>
</dbReference>
<reference evidence="2 3" key="1">
    <citation type="submission" date="2021-03" db="EMBL/GenBank/DDBJ databases">
        <title>Genomic Encyclopedia of Type Strains, Phase IV (KMG-IV): sequencing the most valuable type-strain genomes for metagenomic binning, comparative biology and taxonomic classification.</title>
        <authorList>
            <person name="Goeker M."/>
        </authorList>
    </citation>
    <scope>NUCLEOTIDE SEQUENCE [LARGE SCALE GENOMIC DNA]</scope>
    <source>
        <strain evidence="2 3">DSM 27138</strain>
    </source>
</reference>
<dbReference type="Pfam" id="PF00480">
    <property type="entry name" value="ROK"/>
    <property type="match status" value="1"/>
</dbReference>
<keyword evidence="3" id="KW-1185">Reference proteome</keyword>
<dbReference type="SUPFAM" id="SSF53067">
    <property type="entry name" value="Actin-like ATPase domain"/>
    <property type="match status" value="1"/>
</dbReference>
<organism evidence="2 3">
    <name type="scientific">Symbiobacterium terraclitae</name>
    <dbReference type="NCBI Taxonomy" id="557451"/>
    <lineage>
        <taxon>Bacteria</taxon>
        <taxon>Bacillati</taxon>
        <taxon>Bacillota</taxon>
        <taxon>Clostridia</taxon>
        <taxon>Eubacteriales</taxon>
        <taxon>Symbiobacteriaceae</taxon>
        <taxon>Symbiobacterium</taxon>
    </lineage>
</organism>
<sequence>MRSGDKGSDYLLGIDIGGTKLAVGVVTRDGRVVAQERIPTQANQGPDMVIARVQELCRTVVRKAGITWEQVLACGVGCGGPLDIKRGRVMNPPNLPGWLDVPLVQTLEEAFGRPVYLDNDANAAALGEHRFGAGRGVRNMVYLTISTGIGGGLIFGGRLYSGENGNAGEIGHMSLNVNGRPCNCGGRGCLEAYASGTSIAARAREAVEAGESSLLTDLAGSPDAISGETVKEALLRGDALARRIWDETMEILGAGLANVINIFNPQRIVLGGGITNYGDLLFVPVRRIALARAMRPLASAVEIVPAELGNDVGILGAAAVVLERLEARTEVETHV</sequence>
<protein>
    <submittedName>
        <fullName evidence="2">Glucokinase</fullName>
        <ecNumber evidence="2">2.7.1.2</ecNumber>
    </submittedName>
</protein>
<dbReference type="GO" id="GO:0004340">
    <property type="term" value="F:glucokinase activity"/>
    <property type="evidence" value="ECO:0007669"/>
    <property type="project" value="UniProtKB-EC"/>
</dbReference>
<dbReference type="InterPro" id="IPR049874">
    <property type="entry name" value="ROK_cs"/>
</dbReference>
<evidence type="ECO:0000256" key="1">
    <source>
        <dbReference type="ARBA" id="ARBA00006479"/>
    </source>
</evidence>
<comment type="caution">
    <text evidence="2">The sequence shown here is derived from an EMBL/GenBank/DDBJ whole genome shotgun (WGS) entry which is preliminary data.</text>
</comment>
<dbReference type="PROSITE" id="PS01125">
    <property type="entry name" value="ROK"/>
    <property type="match status" value="1"/>
</dbReference>
<comment type="similarity">
    <text evidence="1">Belongs to the ROK (NagC/XylR) family.</text>
</comment>
<dbReference type="PANTHER" id="PTHR18964">
    <property type="entry name" value="ROK (REPRESSOR, ORF, KINASE) FAMILY"/>
    <property type="match status" value="1"/>
</dbReference>
<accession>A0ABS4JSA8</accession>
<dbReference type="RefSeq" id="WP_209466522.1">
    <property type="nucleotide sequence ID" value="NZ_JAGGLG010000012.1"/>
</dbReference>
<dbReference type="InterPro" id="IPR000600">
    <property type="entry name" value="ROK"/>
</dbReference>
<dbReference type="EMBL" id="JAGGLG010000012">
    <property type="protein sequence ID" value="MBP2018400.1"/>
    <property type="molecule type" value="Genomic_DNA"/>
</dbReference>
<dbReference type="Gene3D" id="3.30.420.40">
    <property type="match status" value="2"/>
</dbReference>
<name>A0ABS4JSA8_9FIRM</name>
<gene>
    <name evidence="2" type="ORF">J2Z79_001808</name>
</gene>
<dbReference type="Proteomes" id="UP001519289">
    <property type="component" value="Unassembled WGS sequence"/>
</dbReference>
<dbReference type="InterPro" id="IPR043129">
    <property type="entry name" value="ATPase_NBD"/>
</dbReference>
<dbReference type="EC" id="2.7.1.2" evidence="2"/>
<evidence type="ECO:0000313" key="3">
    <source>
        <dbReference type="Proteomes" id="UP001519289"/>
    </source>
</evidence>
<dbReference type="CDD" id="cd23763">
    <property type="entry name" value="ASKHA_ATPase_ROK"/>
    <property type="match status" value="1"/>
</dbReference>
<evidence type="ECO:0000313" key="2">
    <source>
        <dbReference type="EMBL" id="MBP2018400.1"/>
    </source>
</evidence>
<keyword evidence="2" id="KW-0808">Transferase</keyword>